<proteinExistence type="predicted"/>
<feature type="compositionally biased region" description="Polar residues" evidence="1">
    <location>
        <begin position="65"/>
        <end position="83"/>
    </location>
</feature>
<evidence type="ECO:0000256" key="1">
    <source>
        <dbReference type="SAM" id="MobiDB-lite"/>
    </source>
</evidence>
<reference evidence="2 3" key="1">
    <citation type="journal article" date="2020" name="ISME J.">
        <title>Uncovering the hidden diversity of litter-decomposition mechanisms in mushroom-forming fungi.</title>
        <authorList>
            <person name="Floudas D."/>
            <person name="Bentzer J."/>
            <person name="Ahren D."/>
            <person name="Johansson T."/>
            <person name="Persson P."/>
            <person name="Tunlid A."/>
        </authorList>
    </citation>
    <scope>NUCLEOTIDE SEQUENCE [LARGE SCALE GENOMIC DNA]</scope>
    <source>
        <strain evidence="2 3">CBS 101986</strain>
    </source>
</reference>
<evidence type="ECO:0000313" key="2">
    <source>
        <dbReference type="EMBL" id="KAF5325058.1"/>
    </source>
</evidence>
<name>A0A8H5BM93_9AGAR</name>
<protein>
    <submittedName>
        <fullName evidence="2">Uncharacterized protein</fullName>
    </submittedName>
</protein>
<accession>A0A8H5BM93</accession>
<gene>
    <name evidence="2" type="ORF">D9619_009621</name>
</gene>
<feature type="region of interest" description="Disordered" evidence="1">
    <location>
        <begin position="32"/>
        <end position="109"/>
    </location>
</feature>
<dbReference type="EMBL" id="JAACJJ010000015">
    <property type="protein sequence ID" value="KAF5325058.1"/>
    <property type="molecule type" value="Genomic_DNA"/>
</dbReference>
<feature type="compositionally biased region" description="Polar residues" evidence="1">
    <location>
        <begin position="100"/>
        <end position="109"/>
    </location>
</feature>
<organism evidence="2 3">
    <name type="scientific">Psilocybe cf. subviscida</name>
    <dbReference type="NCBI Taxonomy" id="2480587"/>
    <lineage>
        <taxon>Eukaryota</taxon>
        <taxon>Fungi</taxon>
        <taxon>Dikarya</taxon>
        <taxon>Basidiomycota</taxon>
        <taxon>Agaricomycotina</taxon>
        <taxon>Agaricomycetes</taxon>
        <taxon>Agaricomycetidae</taxon>
        <taxon>Agaricales</taxon>
        <taxon>Agaricineae</taxon>
        <taxon>Strophariaceae</taxon>
        <taxon>Psilocybe</taxon>
    </lineage>
</organism>
<feature type="compositionally biased region" description="Basic and acidic residues" evidence="1">
    <location>
        <begin position="42"/>
        <end position="60"/>
    </location>
</feature>
<dbReference type="Proteomes" id="UP000567179">
    <property type="component" value="Unassembled WGS sequence"/>
</dbReference>
<evidence type="ECO:0000313" key="3">
    <source>
        <dbReference type="Proteomes" id="UP000567179"/>
    </source>
</evidence>
<comment type="caution">
    <text evidence="2">The sequence shown here is derived from an EMBL/GenBank/DDBJ whole genome shotgun (WGS) entry which is preliminary data.</text>
</comment>
<dbReference type="AlphaFoldDB" id="A0A8H5BM93"/>
<sequence length="109" mass="12391">MRRARNQSAYTQTQQAQVQIALTRAWMKATNASSTTANTTMHEVDDRERRHVLRDSKRESPACTHRSTTGMNDASTTANWNITHNREHACKRMSGVRDTAPSNPNTRYS</sequence>
<keyword evidence="3" id="KW-1185">Reference proteome</keyword>